<reference evidence="3" key="1">
    <citation type="journal article" date="2014" name="Front. Microbiol.">
        <title>High frequency of phylogenetically diverse reductive dehalogenase-homologous genes in deep subseafloor sedimentary metagenomes.</title>
        <authorList>
            <person name="Kawai M."/>
            <person name="Futagami T."/>
            <person name="Toyoda A."/>
            <person name="Takaki Y."/>
            <person name="Nishi S."/>
            <person name="Hori S."/>
            <person name="Arai W."/>
            <person name="Tsubouchi T."/>
            <person name="Morono Y."/>
            <person name="Uchiyama I."/>
            <person name="Ito T."/>
            <person name="Fujiyama A."/>
            <person name="Inagaki F."/>
            <person name="Takami H."/>
        </authorList>
    </citation>
    <scope>NUCLEOTIDE SEQUENCE</scope>
    <source>
        <strain evidence="3">Expedition CK06-06</strain>
    </source>
</reference>
<dbReference type="PROSITE" id="PS50850">
    <property type="entry name" value="MFS"/>
    <property type="match status" value="1"/>
</dbReference>
<feature type="transmembrane region" description="Helical" evidence="1">
    <location>
        <begin position="44"/>
        <end position="63"/>
    </location>
</feature>
<comment type="caution">
    <text evidence="3">The sequence shown here is derived from an EMBL/GenBank/DDBJ whole genome shotgun (WGS) entry which is preliminary data.</text>
</comment>
<keyword evidence="1" id="KW-1133">Transmembrane helix</keyword>
<feature type="transmembrane region" description="Helical" evidence="1">
    <location>
        <begin position="5"/>
        <end position="24"/>
    </location>
</feature>
<feature type="transmembrane region" description="Helical" evidence="1">
    <location>
        <begin position="96"/>
        <end position="118"/>
    </location>
</feature>
<keyword evidence="1" id="KW-0812">Transmembrane</keyword>
<feature type="transmembrane region" description="Helical" evidence="1">
    <location>
        <begin position="130"/>
        <end position="153"/>
    </location>
</feature>
<keyword evidence="1" id="KW-0472">Membrane</keyword>
<dbReference type="SUPFAM" id="SSF103473">
    <property type="entry name" value="MFS general substrate transporter"/>
    <property type="match status" value="1"/>
</dbReference>
<dbReference type="GO" id="GO:0022857">
    <property type="term" value="F:transmembrane transporter activity"/>
    <property type="evidence" value="ECO:0007669"/>
    <property type="project" value="InterPro"/>
</dbReference>
<feature type="domain" description="Major facilitator superfamily (MFS) profile" evidence="2">
    <location>
        <begin position="2"/>
        <end position="190"/>
    </location>
</feature>
<organism evidence="3">
    <name type="scientific">marine sediment metagenome</name>
    <dbReference type="NCBI Taxonomy" id="412755"/>
    <lineage>
        <taxon>unclassified sequences</taxon>
        <taxon>metagenomes</taxon>
        <taxon>ecological metagenomes</taxon>
    </lineage>
</organism>
<dbReference type="InterPro" id="IPR036259">
    <property type="entry name" value="MFS_trans_sf"/>
</dbReference>
<dbReference type="InterPro" id="IPR020846">
    <property type="entry name" value="MFS_dom"/>
</dbReference>
<evidence type="ECO:0000313" key="3">
    <source>
        <dbReference type="EMBL" id="GAH04374.1"/>
    </source>
</evidence>
<evidence type="ECO:0000256" key="1">
    <source>
        <dbReference type="SAM" id="Phobius"/>
    </source>
</evidence>
<protein>
    <recommendedName>
        <fullName evidence="2">Major facilitator superfamily (MFS) profile domain-containing protein</fullName>
    </recommendedName>
</protein>
<dbReference type="AlphaFoldDB" id="X1DH65"/>
<name>X1DH65_9ZZZZ</name>
<dbReference type="EMBL" id="BART01023151">
    <property type="protein sequence ID" value="GAH04374.1"/>
    <property type="molecule type" value="Genomic_DNA"/>
</dbReference>
<gene>
    <name evidence="3" type="ORF">S01H4_42194</name>
</gene>
<dbReference type="Gene3D" id="1.20.1250.20">
    <property type="entry name" value="MFS general substrate transporter like domains"/>
    <property type="match status" value="1"/>
</dbReference>
<proteinExistence type="predicted"/>
<feature type="non-terminal residue" evidence="3">
    <location>
        <position position="1"/>
    </location>
</feature>
<feature type="transmembrane region" description="Helical" evidence="1">
    <location>
        <begin position="159"/>
        <end position="178"/>
    </location>
</feature>
<sequence>FIIPFVILSSIFVGVVFNFLSFFNPEIVNNDGSWFITPVRFADLLAITFIIFTFILLTTIQFIDKIARDSTLIICVILTGFSLIYISFSWNWQTYFINFLITGVGFGFIFPIIIRLMNRVLPSDRSKNPYLIFFFLTIVMWVISFGLIFMLIGVRFWRLLYFIVGTINIFSSILIINLEGRMDTREIKSH</sequence>
<accession>X1DH65</accession>
<evidence type="ECO:0000259" key="2">
    <source>
        <dbReference type="PROSITE" id="PS50850"/>
    </source>
</evidence>
<feature type="transmembrane region" description="Helical" evidence="1">
    <location>
        <begin position="70"/>
        <end position="90"/>
    </location>
</feature>